<dbReference type="InterPro" id="IPR003353">
    <property type="entry name" value="PTS_IIB_fruc"/>
</dbReference>
<dbReference type="InterPro" id="IPR036095">
    <property type="entry name" value="PTS_EIIB-like_sf"/>
</dbReference>
<evidence type="ECO:0000256" key="7">
    <source>
        <dbReference type="ARBA" id="ARBA00022683"/>
    </source>
</evidence>
<evidence type="ECO:0000256" key="2">
    <source>
        <dbReference type="ARBA" id="ARBA00022448"/>
    </source>
</evidence>
<evidence type="ECO:0000313" key="15">
    <source>
        <dbReference type="EMBL" id="QOY60880.1"/>
    </source>
</evidence>
<dbReference type="PANTHER" id="PTHR30505:SF0">
    <property type="entry name" value="FRUCTOSE-LIKE PTS SYSTEM EIIBC COMPONENT-RELATED"/>
    <property type="match status" value="1"/>
</dbReference>
<keyword evidence="7" id="KW-0598">Phosphotransferase system</keyword>
<keyword evidence="4" id="KW-0597">Phosphoprotein</keyword>
<dbReference type="InterPro" id="IPR050864">
    <property type="entry name" value="Bacterial_PTS_Sugar_Transport"/>
</dbReference>
<dbReference type="Proteomes" id="UP000593735">
    <property type="component" value="Chromosome"/>
</dbReference>
<evidence type="ECO:0000313" key="16">
    <source>
        <dbReference type="Proteomes" id="UP000593735"/>
    </source>
</evidence>
<keyword evidence="16" id="KW-1185">Reference proteome</keyword>
<evidence type="ECO:0000256" key="5">
    <source>
        <dbReference type="ARBA" id="ARBA00022597"/>
    </source>
</evidence>
<proteinExistence type="predicted"/>
<gene>
    <name evidence="15" type="ORF">INP52_01280</name>
</gene>
<dbReference type="GO" id="GO:0005351">
    <property type="term" value="F:carbohydrate:proton symporter activity"/>
    <property type="evidence" value="ECO:0007669"/>
    <property type="project" value="InterPro"/>
</dbReference>
<dbReference type="Pfam" id="PF02302">
    <property type="entry name" value="PTS_IIB"/>
    <property type="match status" value="1"/>
</dbReference>
<protein>
    <submittedName>
        <fullName evidence="15">PTS transporter subunit EIIC</fullName>
    </submittedName>
</protein>
<dbReference type="EMBL" id="CP063767">
    <property type="protein sequence ID" value="QOY60880.1"/>
    <property type="molecule type" value="Genomic_DNA"/>
</dbReference>
<dbReference type="InterPro" id="IPR013014">
    <property type="entry name" value="PTS_EIIC_2"/>
</dbReference>
<dbReference type="PROSITE" id="PS51104">
    <property type="entry name" value="PTS_EIIC_TYPE_2"/>
    <property type="match status" value="1"/>
</dbReference>
<evidence type="ECO:0000256" key="12">
    <source>
        <dbReference type="SAM" id="Phobius"/>
    </source>
</evidence>
<feature type="transmembrane region" description="Helical" evidence="12">
    <location>
        <begin position="181"/>
        <end position="204"/>
    </location>
</feature>
<name>A0A7S7M8V3_9ACTN</name>
<evidence type="ECO:0000256" key="9">
    <source>
        <dbReference type="ARBA" id="ARBA00022777"/>
    </source>
</evidence>
<keyword evidence="10 12" id="KW-1133">Transmembrane helix</keyword>
<dbReference type="AlphaFoldDB" id="A0A7S7M8V3"/>
<evidence type="ECO:0000256" key="10">
    <source>
        <dbReference type="ARBA" id="ARBA00022989"/>
    </source>
</evidence>
<evidence type="ECO:0000256" key="11">
    <source>
        <dbReference type="ARBA" id="ARBA00023136"/>
    </source>
</evidence>
<dbReference type="InterPro" id="IPR003501">
    <property type="entry name" value="PTS_EIIB_2/3"/>
</dbReference>
<reference evidence="15 16" key="1">
    <citation type="submission" date="2020-10" db="EMBL/GenBank/DDBJ databases">
        <title>Olsenella immobilis sp.nov., isolated from the mud in a fermentation cellar used for the production of Chinese strong-flavoured liquor.</title>
        <authorList>
            <person name="Lu L."/>
        </authorList>
    </citation>
    <scope>NUCLEOTIDE SEQUENCE [LARGE SCALE GENOMIC DNA]</scope>
    <source>
        <strain evidence="15 16">LZLJ-2</strain>
    </source>
</reference>
<evidence type="ECO:0000259" key="14">
    <source>
        <dbReference type="PROSITE" id="PS51104"/>
    </source>
</evidence>
<feature type="transmembrane region" description="Helical" evidence="12">
    <location>
        <begin position="216"/>
        <end position="243"/>
    </location>
</feature>
<keyword evidence="2" id="KW-0813">Transport</keyword>
<dbReference type="InterPro" id="IPR013011">
    <property type="entry name" value="PTS_EIIB_2"/>
</dbReference>
<dbReference type="Gene3D" id="3.40.50.2300">
    <property type="match status" value="1"/>
</dbReference>
<evidence type="ECO:0000256" key="8">
    <source>
        <dbReference type="ARBA" id="ARBA00022692"/>
    </source>
</evidence>
<keyword evidence="5" id="KW-0762">Sugar transport</keyword>
<dbReference type="KEGG" id="tio:INP52_01280"/>
<feature type="transmembrane region" description="Helical" evidence="12">
    <location>
        <begin position="143"/>
        <end position="161"/>
    </location>
</feature>
<feature type="domain" description="PTS EIIB type-2" evidence="13">
    <location>
        <begin position="3"/>
        <end position="100"/>
    </location>
</feature>
<dbReference type="Pfam" id="PF02378">
    <property type="entry name" value="PTS_EIIC"/>
    <property type="match status" value="1"/>
</dbReference>
<keyword evidence="11 12" id="KW-0472">Membrane</keyword>
<evidence type="ECO:0000256" key="6">
    <source>
        <dbReference type="ARBA" id="ARBA00022679"/>
    </source>
</evidence>
<feature type="transmembrane region" description="Helical" evidence="12">
    <location>
        <begin position="442"/>
        <end position="461"/>
    </location>
</feature>
<keyword evidence="9" id="KW-0418">Kinase</keyword>
<feature type="domain" description="PTS EIIC type-2" evidence="14">
    <location>
        <begin position="132"/>
        <end position="474"/>
    </location>
</feature>
<dbReference type="GO" id="GO:0090563">
    <property type="term" value="F:protein-phosphocysteine-sugar phosphotransferase activity"/>
    <property type="evidence" value="ECO:0007669"/>
    <property type="project" value="TreeGrafter"/>
</dbReference>
<dbReference type="NCBIfam" id="TIGR01427">
    <property type="entry name" value="PTS_IIC_fructo"/>
    <property type="match status" value="1"/>
</dbReference>
<comment type="subcellular location">
    <subcellularLocation>
        <location evidence="1">Cell inner membrane</location>
        <topology evidence="1">Multi-pass membrane protein</topology>
    </subcellularLocation>
</comment>
<feature type="transmembrane region" description="Helical" evidence="12">
    <location>
        <begin position="263"/>
        <end position="282"/>
    </location>
</feature>
<keyword evidence="6" id="KW-0808">Transferase</keyword>
<dbReference type="GO" id="GO:0009401">
    <property type="term" value="P:phosphoenolpyruvate-dependent sugar phosphotransferase system"/>
    <property type="evidence" value="ECO:0007669"/>
    <property type="project" value="UniProtKB-KW"/>
</dbReference>
<evidence type="ECO:0000256" key="1">
    <source>
        <dbReference type="ARBA" id="ARBA00004429"/>
    </source>
</evidence>
<dbReference type="CDD" id="cd05569">
    <property type="entry name" value="PTS_IIB_fructose"/>
    <property type="match status" value="1"/>
</dbReference>
<feature type="transmembrane region" description="Helical" evidence="12">
    <location>
        <begin position="402"/>
        <end position="422"/>
    </location>
</feature>
<dbReference type="InterPro" id="IPR003352">
    <property type="entry name" value="PTS_EIIC"/>
</dbReference>
<dbReference type="SUPFAM" id="SSF52794">
    <property type="entry name" value="PTS system IIB component-like"/>
    <property type="match status" value="1"/>
</dbReference>
<feature type="transmembrane region" description="Helical" evidence="12">
    <location>
        <begin position="337"/>
        <end position="363"/>
    </location>
</feature>
<dbReference type="PANTHER" id="PTHR30505">
    <property type="entry name" value="FRUCTOSE-LIKE PERMEASE"/>
    <property type="match status" value="1"/>
</dbReference>
<dbReference type="RefSeq" id="WP_194371709.1">
    <property type="nucleotide sequence ID" value="NZ_CP063767.1"/>
</dbReference>
<dbReference type="PROSITE" id="PS51099">
    <property type="entry name" value="PTS_EIIB_TYPE_2"/>
    <property type="match status" value="1"/>
</dbReference>
<dbReference type="NCBIfam" id="TIGR00829">
    <property type="entry name" value="FRU"/>
    <property type="match status" value="1"/>
</dbReference>
<dbReference type="InterPro" id="IPR006327">
    <property type="entry name" value="PTS_IIC_fruc"/>
</dbReference>
<keyword evidence="3" id="KW-1003">Cell membrane</keyword>
<dbReference type="GO" id="GO:0022877">
    <property type="term" value="F:protein-N(PI)-phosphohistidine-fructose phosphotransferase system transporter activity"/>
    <property type="evidence" value="ECO:0007669"/>
    <property type="project" value="InterPro"/>
</dbReference>
<keyword evidence="8 12" id="KW-0812">Transmembrane</keyword>
<feature type="transmembrane region" description="Helical" evidence="12">
    <location>
        <begin position="289"/>
        <end position="317"/>
    </location>
</feature>
<sequence>MSKKVVAITSCITGIAHTYMCAKALEDAAGELGYEIHVEKQGASGTEDELTFEQIAQADAVVFACDKAVDESRFAGKDVLKVTCDAGIKDPRGAIERAMARKGTERISAGDVTARRFSDEGRSNAASGAATIFKHVMNGVSHMLPIVVAGGILTALRYAFGSTITDGNIVWAFEAEGSLPYYISQIGATYGLGMMIAVLSAFIADSIADRPGFVPGLIGGLIAGSIQAGFIGGILAGLLAGYVTLYLNKWIQLPPAFAGLKPILILPLLSTLVVGLVMYYVVGTPVALLTAAITSLLSSLNGAGNVVLGIMCGLLYFDLGGAVSKVLYAFAIGMLDTGVYGPMAAVMLCGMVPPIGMALATLIKRDLWNDDERDSGKAAALLGCSYITEGAIPFATSYPLQVLPGCMIGGAVAAVMSLLMGIECTAPHGGMFLLLIPNVINNIGGFLLCLAVGSIVCALIVDGLMTMRRNKDKVAA</sequence>
<dbReference type="GO" id="GO:0016301">
    <property type="term" value="F:kinase activity"/>
    <property type="evidence" value="ECO:0007669"/>
    <property type="project" value="UniProtKB-KW"/>
</dbReference>
<evidence type="ECO:0000259" key="13">
    <source>
        <dbReference type="PROSITE" id="PS51099"/>
    </source>
</evidence>
<organism evidence="15 16">
    <name type="scientific">Thermophilibacter immobilis</name>
    <dbReference type="NCBI Taxonomy" id="2779519"/>
    <lineage>
        <taxon>Bacteria</taxon>
        <taxon>Bacillati</taxon>
        <taxon>Actinomycetota</taxon>
        <taxon>Coriobacteriia</taxon>
        <taxon>Coriobacteriales</taxon>
        <taxon>Atopobiaceae</taxon>
        <taxon>Thermophilibacter</taxon>
    </lineage>
</organism>
<dbReference type="GO" id="GO:0005886">
    <property type="term" value="C:plasma membrane"/>
    <property type="evidence" value="ECO:0007669"/>
    <property type="project" value="UniProtKB-SubCell"/>
</dbReference>
<accession>A0A7S7M8V3</accession>
<evidence type="ECO:0000256" key="3">
    <source>
        <dbReference type="ARBA" id="ARBA00022475"/>
    </source>
</evidence>
<evidence type="ECO:0000256" key="4">
    <source>
        <dbReference type="ARBA" id="ARBA00022553"/>
    </source>
</evidence>